<sequence length="91" mass="10081">MKTLHLAMITATALFTLTACESMSTTSNMDGKDMDAKQEMSDNIEQQEIGSLMGHPLRTYTSGSMLTMDHNPDRVNIEVDSEGKIVKIWKG</sequence>
<dbReference type="Proteomes" id="UP000031670">
    <property type="component" value="Unassembled WGS sequence"/>
</dbReference>
<reference evidence="4 5" key="3">
    <citation type="submission" date="2015-01" db="EMBL/GenBank/DDBJ databases">
        <authorList>
            <consortium name="NBRP consortium"/>
            <person name="Sawabe T."/>
            <person name="Meirelles P."/>
            <person name="Feng G."/>
            <person name="Sayaka M."/>
            <person name="Hattori M."/>
            <person name="Ohkuma M."/>
        </authorList>
    </citation>
    <scope>NUCLEOTIDE SEQUENCE [LARGE SCALE GENOMIC DNA]</scope>
    <source>
        <strain evidence="4">JCM 19241</strain>
        <strain evidence="2 5">JCM19232</strain>
        <strain evidence="3">JCM19241</strain>
    </source>
</reference>
<name>A0A0B8P9J0_9VIBR</name>
<keyword evidence="1" id="KW-0732">Signal</keyword>
<accession>A0A0B8P9J0</accession>
<evidence type="ECO:0000313" key="5">
    <source>
        <dbReference type="Proteomes" id="UP000031670"/>
    </source>
</evidence>
<proteinExistence type="predicted"/>
<evidence type="ECO:0000313" key="4">
    <source>
        <dbReference type="Proteomes" id="UP000031666"/>
    </source>
</evidence>
<evidence type="ECO:0008006" key="6">
    <source>
        <dbReference type="Google" id="ProtNLM"/>
    </source>
</evidence>
<dbReference type="AlphaFoldDB" id="A0A0B8P9J0"/>
<dbReference type="Proteomes" id="UP000031666">
    <property type="component" value="Unassembled WGS sequence"/>
</dbReference>
<evidence type="ECO:0000256" key="1">
    <source>
        <dbReference type="SAM" id="SignalP"/>
    </source>
</evidence>
<evidence type="ECO:0000313" key="3">
    <source>
        <dbReference type="EMBL" id="GAM75368.1"/>
    </source>
</evidence>
<organism evidence="2 5">
    <name type="scientific">Vibrio ishigakensis</name>
    <dbReference type="NCBI Taxonomy" id="1481914"/>
    <lineage>
        <taxon>Bacteria</taxon>
        <taxon>Pseudomonadati</taxon>
        <taxon>Pseudomonadota</taxon>
        <taxon>Gammaproteobacteria</taxon>
        <taxon>Vibrionales</taxon>
        <taxon>Vibrionaceae</taxon>
        <taxon>Vibrio</taxon>
    </lineage>
</organism>
<comment type="caution">
    <text evidence="2">The sequence shown here is derived from an EMBL/GenBank/DDBJ whole genome shotgun (WGS) entry which is preliminary data.</text>
</comment>
<dbReference type="RefSeq" id="WP_141270625.1">
    <property type="nucleotide sequence ID" value="NZ_AP024881.1"/>
</dbReference>
<reference evidence="2 5" key="1">
    <citation type="submission" date="2015-01" db="EMBL/GenBank/DDBJ databases">
        <title>Vibrio sp. C5 JCM 19232 whole genome shotgun sequence.</title>
        <authorList>
            <person name="Sawabe T."/>
            <person name="Meirelles P."/>
            <person name="Feng G."/>
            <person name="Sayaka M."/>
            <person name="Hattori M."/>
            <person name="Ohkuma M."/>
        </authorList>
    </citation>
    <scope>NUCLEOTIDE SEQUENCE [LARGE SCALE GENOMIC DNA]</scope>
    <source>
        <strain evidence="2 5">JCM19232</strain>
    </source>
</reference>
<dbReference type="InterPro" id="IPR021719">
    <property type="entry name" value="Prot_inh_I78"/>
</dbReference>
<feature type="chain" id="PRO_5008205311" description="Lipoprotein" evidence="1">
    <location>
        <begin position="22"/>
        <end position="91"/>
    </location>
</feature>
<evidence type="ECO:0000313" key="2">
    <source>
        <dbReference type="EMBL" id="GAM63026.1"/>
    </source>
</evidence>
<dbReference type="Pfam" id="PF11720">
    <property type="entry name" value="Inhibitor_I78"/>
    <property type="match status" value="1"/>
</dbReference>
<gene>
    <name evidence="2" type="ORF">JCM19232_4703</name>
    <name evidence="3" type="ORF">JCM19241_3280</name>
</gene>
<dbReference type="EMBL" id="BBSC01000004">
    <property type="protein sequence ID" value="GAM75368.1"/>
    <property type="molecule type" value="Genomic_DNA"/>
</dbReference>
<dbReference type="PROSITE" id="PS51257">
    <property type="entry name" value="PROKAR_LIPOPROTEIN"/>
    <property type="match status" value="1"/>
</dbReference>
<dbReference type="Gene3D" id="3.30.10.10">
    <property type="entry name" value="Trypsin Inhibitor V, subunit A"/>
    <property type="match status" value="1"/>
</dbReference>
<protein>
    <recommendedName>
        <fullName evidence="6">Lipoprotein</fullName>
    </recommendedName>
</protein>
<dbReference type="STRING" id="1481914.JCM19241_3280"/>
<dbReference type="EMBL" id="BBSA01000007">
    <property type="protein sequence ID" value="GAM63026.1"/>
    <property type="molecule type" value="Genomic_DNA"/>
</dbReference>
<feature type="signal peptide" evidence="1">
    <location>
        <begin position="1"/>
        <end position="21"/>
    </location>
</feature>
<reference evidence="3 4" key="2">
    <citation type="submission" date="2015-01" db="EMBL/GenBank/DDBJ databases">
        <title>Vibrio sp. C94 JCM 19241 whole genome shotgun sequence.</title>
        <authorList>
            <person name="Sawabe T."/>
            <person name="Meirelles P."/>
            <person name="Feng G."/>
            <person name="Sayaka M."/>
            <person name="Hattori M."/>
            <person name="Ohkuma M."/>
        </authorList>
    </citation>
    <scope>NUCLEOTIDE SEQUENCE [LARGE SCALE GENOMIC DNA]</scope>
    <source>
        <strain evidence="4">JCM 19241</strain>
        <strain evidence="3">JCM19241</strain>
    </source>
</reference>
<accession>A0A0B8QJT7</accession>